<dbReference type="GO" id="GO:0005634">
    <property type="term" value="C:nucleus"/>
    <property type="evidence" value="ECO:0007669"/>
    <property type="project" value="UniProtKB-SubCell"/>
</dbReference>
<keyword evidence="4" id="KW-0238">DNA-binding</keyword>
<evidence type="ECO:0000256" key="1">
    <source>
        <dbReference type="ARBA" id="ARBA00004123"/>
    </source>
</evidence>
<comment type="subcellular location">
    <subcellularLocation>
        <location evidence="1">Nucleus</location>
    </subcellularLocation>
</comment>
<proteinExistence type="inferred from homology"/>
<name>A0A8J4V4F6_9ROSI</name>
<dbReference type="PANTHER" id="PTHR45967">
    <property type="entry name" value="G-BOX-BINDING FACTOR 3-RELATED"/>
    <property type="match status" value="1"/>
</dbReference>
<dbReference type="GO" id="GO:0003700">
    <property type="term" value="F:DNA-binding transcription factor activity"/>
    <property type="evidence" value="ECO:0007669"/>
    <property type="project" value="InterPro"/>
</dbReference>
<dbReference type="InterPro" id="IPR004827">
    <property type="entry name" value="bZIP"/>
</dbReference>
<protein>
    <recommendedName>
        <fullName evidence="9">BZIP domain-containing protein</fullName>
    </recommendedName>
</protein>
<evidence type="ECO:0000313" key="11">
    <source>
        <dbReference type="Proteomes" id="UP000737018"/>
    </source>
</evidence>
<evidence type="ECO:0000256" key="8">
    <source>
        <dbReference type="SAM" id="MobiDB-lite"/>
    </source>
</evidence>
<gene>
    <name evidence="10" type="ORF">CMV_029102</name>
</gene>
<feature type="coiled-coil region" evidence="7">
    <location>
        <begin position="183"/>
        <end position="252"/>
    </location>
</feature>
<evidence type="ECO:0000256" key="6">
    <source>
        <dbReference type="ARBA" id="ARBA00023242"/>
    </source>
</evidence>
<feature type="region of interest" description="Disordered" evidence="8">
    <location>
        <begin position="1"/>
        <end position="34"/>
    </location>
</feature>
<feature type="domain" description="BZIP" evidence="9">
    <location>
        <begin position="186"/>
        <end position="249"/>
    </location>
</feature>
<dbReference type="CDD" id="cd14702">
    <property type="entry name" value="bZIP_plant_GBF1"/>
    <property type="match status" value="1"/>
</dbReference>
<dbReference type="GO" id="GO:0043565">
    <property type="term" value="F:sequence-specific DNA binding"/>
    <property type="evidence" value="ECO:0007669"/>
    <property type="project" value="InterPro"/>
</dbReference>
<keyword evidence="7" id="KW-0175">Coiled coil</keyword>
<keyword evidence="5" id="KW-0804">Transcription</keyword>
<evidence type="ECO:0000313" key="10">
    <source>
        <dbReference type="EMBL" id="KAF3944427.1"/>
    </source>
</evidence>
<dbReference type="InterPro" id="IPR046347">
    <property type="entry name" value="bZIP_sf"/>
</dbReference>
<sequence length="540" mass="59548">MAMGSASGCVWRSPLSFSCSSASSTTSSSSNDDVADRMVKIELEAAEALADLAHLAVSLESSGGAACDSPGEWGSKGKRAKKRVKSESPPADSALNNSNPPLVLDSVPASSDLAEQDQTVASLQQCEKMHTGVFKEPEKDEQDPSKTDSKDEQDSELPKPTPDRTTSYASFGFRKSRRNLTEAEKEERRIRRVLANRESARQTIRRRQALCEELTRKAADLQWENENLKREKELALKKYQSLETTNKLLKEQMVKAIKVEVEVTPPEHKSADIATSTSSSSNCPLFLFNRPPLMPVFWPSIIPSQNPVPSLHGRLSATVIPSNIDMPGTCRPDISQEQDNHIDVNGPRTPFYVLPYPWFFPLPDHGNGVQPHPSIGMENKQDETSHNNQYSASSSSNTVVHVENHHCPLPIKVKTEATASTEARPTNDLNKTPVGCPSDGGGQHTVVHSKEMLFTLAPQDCVQPASTVNHENRLQSDYTLSEKPSKSCHIVTALPEKKQESAIYPNKKLTDAVAAAEARKRRKELTKLKNLNGRQCRMHC</sequence>
<keyword evidence="6" id="KW-0539">Nucleus</keyword>
<dbReference type="SUPFAM" id="SSF57959">
    <property type="entry name" value="Leucine zipper domain"/>
    <property type="match status" value="1"/>
</dbReference>
<dbReference type="InterPro" id="IPR044827">
    <property type="entry name" value="GBF-like"/>
</dbReference>
<dbReference type="SMART" id="SM00338">
    <property type="entry name" value="BRLZ"/>
    <property type="match status" value="1"/>
</dbReference>
<evidence type="ECO:0000256" key="4">
    <source>
        <dbReference type="ARBA" id="ARBA00023125"/>
    </source>
</evidence>
<feature type="compositionally biased region" description="Basic and acidic residues" evidence="8">
    <location>
        <begin position="127"/>
        <end position="152"/>
    </location>
</feature>
<dbReference type="OrthoDB" id="1928614at2759"/>
<feature type="region of interest" description="Disordered" evidence="8">
    <location>
        <begin position="372"/>
        <end position="394"/>
    </location>
</feature>
<dbReference type="EMBL" id="JRKL02012616">
    <property type="protein sequence ID" value="KAF3944427.1"/>
    <property type="molecule type" value="Genomic_DNA"/>
</dbReference>
<feature type="region of interest" description="Disordered" evidence="8">
    <location>
        <begin position="61"/>
        <end position="172"/>
    </location>
</feature>
<evidence type="ECO:0000256" key="3">
    <source>
        <dbReference type="ARBA" id="ARBA00023015"/>
    </source>
</evidence>
<evidence type="ECO:0000256" key="7">
    <source>
        <dbReference type="SAM" id="Coils"/>
    </source>
</evidence>
<dbReference type="Pfam" id="PF00170">
    <property type="entry name" value="bZIP_1"/>
    <property type="match status" value="1"/>
</dbReference>
<dbReference type="InterPro" id="IPR045314">
    <property type="entry name" value="bZIP_plant_GBF1"/>
</dbReference>
<comment type="caution">
    <text evidence="10">The sequence shown here is derived from an EMBL/GenBank/DDBJ whole genome shotgun (WGS) entry which is preliminary data.</text>
</comment>
<keyword evidence="3" id="KW-0805">Transcription regulation</keyword>
<evidence type="ECO:0000256" key="2">
    <source>
        <dbReference type="ARBA" id="ARBA00007163"/>
    </source>
</evidence>
<feature type="compositionally biased region" description="Polar residues" evidence="8">
    <location>
        <begin position="116"/>
        <end position="125"/>
    </location>
</feature>
<dbReference type="PROSITE" id="PS50217">
    <property type="entry name" value="BZIP"/>
    <property type="match status" value="1"/>
</dbReference>
<accession>A0A8J4V4F6</accession>
<comment type="similarity">
    <text evidence="2">Belongs to the bZIP family.</text>
</comment>
<feature type="compositionally biased region" description="Low complexity" evidence="8">
    <location>
        <begin position="13"/>
        <end position="30"/>
    </location>
</feature>
<organism evidence="10 11">
    <name type="scientific">Castanea mollissima</name>
    <name type="common">Chinese chestnut</name>
    <dbReference type="NCBI Taxonomy" id="60419"/>
    <lineage>
        <taxon>Eukaryota</taxon>
        <taxon>Viridiplantae</taxon>
        <taxon>Streptophyta</taxon>
        <taxon>Embryophyta</taxon>
        <taxon>Tracheophyta</taxon>
        <taxon>Spermatophyta</taxon>
        <taxon>Magnoliopsida</taxon>
        <taxon>eudicotyledons</taxon>
        <taxon>Gunneridae</taxon>
        <taxon>Pentapetalae</taxon>
        <taxon>rosids</taxon>
        <taxon>fabids</taxon>
        <taxon>Fagales</taxon>
        <taxon>Fagaceae</taxon>
        <taxon>Castanea</taxon>
    </lineage>
</organism>
<dbReference type="Proteomes" id="UP000737018">
    <property type="component" value="Unassembled WGS sequence"/>
</dbReference>
<keyword evidence="11" id="KW-1185">Reference proteome</keyword>
<dbReference type="PANTHER" id="PTHR45967:SF28">
    <property type="entry name" value="BASIC-LEUCINE ZIPPER (BZIP) TRANSCRIPTION FACTOR FAMILY PROTEIN"/>
    <property type="match status" value="1"/>
</dbReference>
<reference evidence="10" key="1">
    <citation type="submission" date="2020-03" db="EMBL/GenBank/DDBJ databases">
        <title>Castanea mollissima Vanexum genome sequencing.</title>
        <authorList>
            <person name="Staton M."/>
        </authorList>
    </citation>
    <scope>NUCLEOTIDE SEQUENCE</scope>
    <source>
        <tissue evidence="10">Leaf</tissue>
    </source>
</reference>
<evidence type="ECO:0000259" key="9">
    <source>
        <dbReference type="PROSITE" id="PS50217"/>
    </source>
</evidence>
<evidence type="ECO:0000256" key="5">
    <source>
        <dbReference type="ARBA" id="ARBA00023163"/>
    </source>
</evidence>
<dbReference type="AlphaFoldDB" id="A0A8J4V4F6"/>